<dbReference type="EMBL" id="CP069811">
    <property type="protein sequence ID" value="QRQ91213.1"/>
    <property type="molecule type" value="Genomic_DNA"/>
</dbReference>
<dbReference type="SUPFAM" id="SSF52317">
    <property type="entry name" value="Class I glutamine amidotransferase-like"/>
    <property type="match status" value="1"/>
</dbReference>
<dbReference type="SMART" id="SM00342">
    <property type="entry name" value="HTH_ARAC"/>
    <property type="match status" value="1"/>
</dbReference>
<dbReference type="GeneID" id="303490141"/>
<dbReference type="Gene3D" id="3.40.50.880">
    <property type="match status" value="1"/>
</dbReference>
<dbReference type="InterPro" id="IPR052158">
    <property type="entry name" value="INH-QAR"/>
</dbReference>
<dbReference type="InterPro" id="IPR029062">
    <property type="entry name" value="Class_I_gatase-like"/>
</dbReference>
<dbReference type="GO" id="GO:0043565">
    <property type="term" value="F:sequence-specific DNA binding"/>
    <property type="evidence" value="ECO:0007669"/>
    <property type="project" value="InterPro"/>
</dbReference>
<evidence type="ECO:0000313" key="8">
    <source>
        <dbReference type="Proteomes" id="UP000256862"/>
    </source>
</evidence>
<name>A0A375FML7_9BURK</name>
<evidence type="ECO:0000313" key="6">
    <source>
        <dbReference type="EMBL" id="SPC05022.1"/>
    </source>
</evidence>
<dbReference type="Pfam" id="PF01965">
    <property type="entry name" value="DJ-1_PfpI"/>
    <property type="match status" value="1"/>
</dbReference>
<keyword evidence="9" id="KW-1185">Reference proteome</keyword>
<accession>A0A375FML7</accession>
<evidence type="ECO:0000256" key="3">
    <source>
        <dbReference type="ARBA" id="ARBA00023163"/>
    </source>
</evidence>
<sequence length="352" mass="39610">MRETERSPGTDAARNRARRGPLDVLLVALPETAGSALYGMLDVFTAAGRVWQSLARAGTETALFRVRIVAPWVRPFRCGNGIPVIPDLSVGSNPHGDIVVIPELWLGPDEHLGGRHVRLLAWLRARHDTGAFIYSACSGSLLLAESGLLDGRDATSHWGYQDLFRHRYPRIRFHPEPTLCFSEPTGRIVTSGGASSWHDLALHIIGRHASPGEALRTAKVYLLKWHDEGQLPYTPLIRIQPHEDAVVRRCEAWLARHYAEPAAVAQTVRHAQIPERTLKRRFKLATGMSLIDYVQNLRIEEAKRQLESTNRAADDISAEVGYEDPSFFRRLFKRRTGLAPRQYRQMFSAAHR</sequence>
<organism evidence="6 8">
    <name type="scientific">Cupriavidus oxalaticus</name>
    <dbReference type="NCBI Taxonomy" id="96344"/>
    <lineage>
        <taxon>Bacteria</taxon>
        <taxon>Pseudomonadati</taxon>
        <taxon>Pseudomonadota</taxon>
        <taxon>Betaproteobacteria</taxon>
        <taxon>Burkholderiales</taxon>
        <taxon>Burkholderiaceae</taxon>
        <taxon>Cupriavidus</taxon>
    </lineage>
</organism>
<dbReference type="EMBL" id="OGUS01000139">
    <property type="protein sequence ID" value="SPC20712.1"/>
    <property type="molecule type" value="Genomic_DNA"/>
</dbReference>
<proteinExistence type="predicted"/>
<dbReference type="InterPro" id="IPR020449">
    <property type="entry name" value="Tscrpt_reg_AraC-type_HTH"/>
</dbReference>
<keyword evidence="1" id="KW-0805">Transcription regulation</keyword>
<evidence type="ECO:0000313" key="7">
    <source>
        <dbReference type="EMBL" id="SPC20712.1"/>
    </source>
</evidence>
<dbReference type="Gene3D" id="1.10.10.60">
    <property type="entry name" value="Homeodomain-like"/>
    <property type="match status" value="1"/>
</dbReference>
<dbReference type="AlphaFoldDB" id="A0A375FML7"/>
<feature type="domain" description="HTH araC/xylS-type" evidence="4">
    <location>
        <begin position="248"/>
        <end position="346"/>
    </location>
</feature>
<evidence type="ECO:0000259" key="4">
    <source>
        <dbReference type="PROSITE" id="PS01124"/>
    </source>
</evidence>
<dbReference type="InterPro" id="IPR002818">
    <property type="entry name" value="DJ-1/PfpI"/>
</dbReference>
<dbReference type="InterPro" id="IPR018060">
    <property type="entry name" value="HTH_AraC"/>
</dbReference>
<reference evidence="6 8" key="2">
    <citation type="submission" date="2018-01" db="EMBL/GenBank/DDBJ databases">
        <authorList>
            <person name="Clerissi C."/>
        </authorList>
    </citation>
    <scope>NUCLEOTIDE SEQUENCE</scope>
    <source>
        <strain evidence="6">Cupriavidus oxalaticus LMG 2235</strain>
        <plasmid evidence="8">co2235_mp</plasmid>
    </source>
</reference>
<dbReference type="SUPFAM" id="SSF46689">
    <property type="entry name" value="Homeodomain-like"/>
    <property type="match status" value="2"/>
</dbReference>
<keyword evidence="3" id="KW-0804">Transcription</keyword>
<evidence type="ECO:0000256" key="2">
    <source>
        <dbReference type="ARBA" id="ARBA00023125"/>
    </source>
</evidence>
<dbReference type="CDD" id="cd03138">
    <property type="entry name" value="GATase1_AraC_2"/>
    <property type="match status" value="1"/>
</dbReference>
<dbReference type="GO" id="GO:0003700">
    <property type="term" value="F:DNA-binding transcription factor activity"/>
    <property type="evidence" value="ECO:0007669"/>
    <property type="project" value="InterPro"/>
</dbReference>
<evidence type="ECO:0000313" key="9">
    <source>
        <dbReference type="Proteomes" id="UP000623307"/>
    </source>
</evidence>
<evidence type="ECO:0000313" key="5">
    <source>
        <dbReference type="EMBL" id="QRQ91213.1"/>
    </source>
</evidence>
<dbReference type="PROSITE" id="PS01124">
    <property type="entry name" value="HTH_ARAC_FAMILY_2"/>
    <property type="match status" value="1"/>
</dbReference>
<reference evidence="8" key="1">
    <citation type="submission" date="2018-01" db="EMBL/GenBank/DDBJ databases">
        <authorList>
            <person name="Gaut B.S."/>
            <person name="Morton B.R."/>
            <person name="Clegg M.T."/>
            <person name="Duvall M.R."/>
        </authorList>
    </citation>
    <scope>NUCLEOTIDE SEQUENCE [LARGE SCALE GENOMIC DNA]</scope>
</reference>
<dbReference type="RefSeq" id="WP_063237482.1">
    <property type="nucleotide sequence ID" value="NZ_CP069809.1"/>
</dbReference>
<evidence type="ECO:0000256" key="1">
    <source>
        <dbReference type="ARBA" id="ARBA00023015"/>
    </source>
</evidence>
<dbReference type="InterPro" id="IPR009057">
    <property type="entry name" value="Homeodomain-like_sf"/>
</dbReference>
<gene>
    <name evidence="7" type="ORF">CO2235_MP40068</name>
    <name evidence="6" type="ORF">CO2235_U1000010</name>
    <name evidence="5" type="ORF">JTE92_11435</name>
</gene>
<protein>
    <submittedName>
        <fullName evidence="5 6">Helix-turn-helix domain-containing protein</fullName>
    </submittedName>
</protein>
<keyword evidence="2" id="KW-0238">DNA-binding</keyword>
<reference evidence="5 9" key="3">
    <citation type="submission" date="2021-02" db="EMBL/GenBank/DDBJ databases">
        <title>Complete Genome Sequence of Cupriavidus oxalaticus Strain Ox1, a Soil Oxalate-Degrading Species.</title>
        <authorList>
            <person name="Palmieri F."/>
            <person name="Udriet P."/>
            <person name="Deuasquier M."/>
            <person name="Beaudoing E."/>
            <person name="Johnson S.L."/>
            <person name="Davenport K.W."/>
            <person name="Chain P.S."/>
            <person name="Bindschedler S."/>
            <person name="Junier P."/>
        </authorList>
    </citation>
    <scope>NUCLEOTIDE SEQUENCE [LARGE SCALE GENOMIC DNA]</scope>
    <source>
        <strain evidence="5 9">Ox1</strain>
    </source>
</reference>
<dbReference type="Proteomes" id="UP000256862">
    <property type="component" value="Plasmid CO2235_mp"/>
</dbReference>
<dbReference type="PANTHER" id="PTHR43130">
    <property type="entry name" value="ARAC-FAMILY TRANSCRIPTIONAL REGULATOR"/>
    <property type="match status" value="1"/>
</dbReference>
<dbReference type="PANTHER" id="PTHR43130:SF3">
    <property type="entry name" value="HTH-TYPE TRANSCRIPTIONAL REGULATOR RV1931C"/>
    <property type="match status" value="1"/>
</dbReference>
<dbReference type="OrthoDB" id="9803764at2"/>
<dbReference type="EMBL" id="OGUS01000003">
    <property type="protein sequence ID" value="SPC05022.1"/>
    <property type="molecule type" value="Genomic_DNA"/>
</dbReference>
<dbReference type="Proteomes" id="UP000623307">
    <property type="component" value="Chromosome 1"/>
</dbReference>
<dbReference type="Pfam" id="PF12833">
    <property type="entry name" value="HTH_18"/>
    <property type="match status" value="1"/>
</dbReference>
<geneLocation type="plasmid" evidence="8">
    <name>co2235_mp</name>
</geneLocation>
<dbReference type="PRINTS" id="PR00032">
    <property type="entry name" value="HTHARAC"/>
</dbReference>